<feature type="transmembrane region" description="Helical" evidence="1">
    <location>
        <begin position="58"/>
        <end position="84"/>
    </location>
</feature>
<gene>
    <name evidence="2" type="ORF">G9X64_29545</name>
</gene>
<reference evidence="2 3" key="1">
    <citation type="submission" date="2020-02" db="EMBL/GenBank/DDBJ databases">
        <authorList>
            <person name="Sun Q."/>
        </authorList>
    </citation>
    <scope>NUCLEOTIDE SEQUENCE [LARGE SCALE GENOMIC DNA]</scope>
    <source>
        <strain evidence="2 3">CCBAU 03386</strain>
    </source>
</reference>
<feature type="transmembrane region" description="Helical" evidence="1">
    <location>
        <begin position="183"/>
        <end position="201"/>
    </location>
</feature>
<dbReference type="Proteomes" id="UP000519972">
    <property type="component" value="Unassembled WGS sequence"/>
</dbReference>
<feature type="transmembrane region" description="Helical" evidence="1">
    <location>
        <begin position="239"/>
        <end position="256"/>
    </location>
</feature>
<dbReference type="EMBL" id="JABFCN010000052">
    <property type="protein sequence ID" value="NNU40556.1"/>
    <property type="molecule type" value="Genomic_DNA"/>
</dbReference>
<keyword evidence="1" id="KW-0812">Transmembrane</keyword>
<feature type="transmembrane region" description="Helical" evidence="1">
    <location>
        <begin position="20"/>
        <end position="38"/>
    </location>
</feature>
<accession>A0A7Y3WHY3</accession>
<comment type="caution">
    <text evidence="2">The sequence shown here is derived from an EMBL/GenBank/DDBJ whole genome shotgun (WGS) entry which is preliminary data.</text>
</comment>
<proteinExistence type="predicted"/>
<evidence type="ECO:0000313" key="3">
    <source>
        <dbReference type="Proteomes" id="UP000519972"/>
    </source>
</evidence>
<protein>
    <recommendedName>
        <fullName evidence="4">PNPLA domain-containing protein</fullName>
    </recommendedName>
</protein>
<keyword evidence="3" id="KW-1185">Reference proteome</keyword>
<evidence type="ECO:0008006" key="4">
    <source>
        <dbReference type="Google" id="ProtNLM"/>
    </source>
</evidence>
<dbReference type="RefSeq" id="WP_171377915.1">
    <property type="nucleotide sequence ID" value="NZ_JABFCN010000052.1"/>
</dbReference>
<feature type="transmembrane region" description="Helical" evidence="1">
    <location>
        <begin position="213"/>
        <end position="232"/>
    </location>
</feature>
<keyword evidence="1" id="KW-1133">Transmembrane helix</keyword>
<evidence type="ECO:0000256" key="1">
    <source>
        <dbReference type="SAM" id="Phobius"/>
    </source>
</evidence>
<evidence type="ECO:0000313" key="2">
    <source>
        <dbReference type="EMBL" id="NNU40556.1"/>
    </source>
</evidence>
<feature type="transmembrane region" description="Helical" evidence="1">
    <location>
        <begin position="105"/>
        <end position="122"/>
    </location>
</feature>
<sequence length="702" mass="76075">MSSWALNLQQITNVLFKTRGFVPILAITGASGSILAWMSQGQDLLRSVTDVGINHDGFSWQVLWLCLAVTALGFQAWFWARVIVEEEFGARASWPYPLYLEWMPRLLGLVPFVLLIMALRNLHVPNPWLAIVLAALGAAFLIFVWFRVNLTRAMRKAIGHLTNSGFRRSAAAIDIPLNWLRRIILWLGIGYAAVAMVVLTYDPVTLPVLFGPAAVVLTACALLIPVITSLVLLGSRFHVRVIATLLIIAVVVSFWVDNHAVRLTGPAPTRMQLKDAYAAWKKPFEGATGPIPMIFVASEGGASRAGYWTAAVMSQLETETHGEFSKHIFAVSSISGGSLGVAGFIATVKDAQAQKAIANGSLDLREAVSKFVGQDYLSPALAGMLFPDLLQRFFPFSVFPDRATALEVGWEDGWADHCSDKLPCDHKSRLSENFMELWRDTPNLVPVWLIGGAMVEDGRPIITSSVDFGDSIDAWDFHSLTGHDVRLSTAILNGARFPYVSPGGTLVEPKTPQKIAAIHIVDGGYFDAAGVEAVRELAESMLGPGGIAANDDIQPIFLLITNDGINPPFEPDTGGQVARPSLPIGCRGKAVKSGCPGQKGASSVAPDLVGPLVGLYRSRSAHGERLKALLYRAPPRRAGSNVPSAVLAVDLCEYAVPMNWALSENARRMVDGLLLTRDPNEKRECEKANNAAFSDLLAALRK</sequence>
<keyword evidence="1" id="KW-0472">Membrane</keyword>
<name>A0A7Y3WHY3_9HYPH</name>
<dbReference type="AlphaFoldDB" id="A0A7Y3WHY3"/>
<organism evidence="2 3">
    <name type="scientific">Rhizobium sophorae</name>
    <dbReference type="NCBI Taxonomy" id="1535242"/>
    <lineage>
        <taxon>Bacteria</taxon>
        <taxon>Pseudomonadati</taxon>
        <taxon>Pseudomonadota</taxon>
        <taxon>Alphaproteobacteria</taxon>
        <taxon>Hyphomicrobiales</taxon>
        <taxon>Rhizobiaceae</taxon>
        <taxon>Rhizobium/Agrobacterium group</taxon>
        <taxon>Rhizobium</taxon>
    </lineage>
</organism>
<feature type="transmembrane region" description="Helical" evidence="1">
    <location>
        <begin position="128"/>
        <end position="146"/>
    </location>
</feature>